<keyword evidence="2" id="KW-1185">Reference proteome</keyword>
<evidence type="ECO:0008006" key="3">
    <source>
        <dbReference type="Google" id="ProtNLM"/>
    </source>
</evidence>
<dbReference type="Proteomes" id="UP000256405">
    <property type="component" value="Unassembled WGS sequence"/>
</dbReference>
<evidence type="ECO:0000313" key="2">
    <source>
        <dbReference type="Proteomes" id="UP000256405"/>
    </source>
</evidence>
<organism evidence="1 2">
    <name type="scientific">Algoriphagus antarcticus</name>
    <dbReference type="NCBI Taxonomy" id="238540"/>
    <lineage>
        <taxon>Bacteria</taxon>
        <taxon>Pseudomonadati</taxon>
        <taxon>Bacteroidota</taxon>
        <taxon>Cytophagia</taxon>
        <taxon>Cytophagales</taxon>
        <taxon>Cyclobacteriaceae</taxon>
        <taxon>Algoriphagus</taxon>
    </lineage>
</organism>
<proteinExistence type="predicted"/>
<name>A0A3E0DIU8_9BACT</name>
<dbReference type="EMBL" id="QUNF01000027">
    <property type="protein sequence ID" value="REG81360.1"/>
    <property type="molecule type" value="Genomic_DNA"/>
</dbReference>
<reference evidence="1 2" key="1">
    <citation type="submission" date="2018-08" db="EMBL/GenBank/DDBJ databases">
        <title>Genomic Encyclopedia of Archaeal and Bacterial Type Strains, Phase II (KMG-II): from individual species to whole genera.</title>
        <authorList>
            <person name="Goeker M."/>
        </authorList>
    </citation>
    <scope>NUCLEOTIDE SEQUENCE [LARGE SCALE GENOMIC DNA]</scope>
    <source>
        <strain evidence="1 2">DSM 15986</strain>
    </source>
</reference>
<sequence>MSYNTKLLLIVFLLFSVKCLAQEKIYFGQTEIGFLYGRGVEQWDGNHEERIDVSFMTFHGVHLSKNNVIGFSAGFDQYDEISIIPIALGWRGFLGKEGKPKIFGGLDLGGGSAVFEKKISDEWSKSWYEGGLLVSPSVGISFPSRKDKTALSFSFAYKRQQISQFYGTLSRAGTQRIATDLLPPEFSSLTENSFLFRSFVFRAGLMF</sequence>
<evidence type="ECO:0000313" key="1">
    <source>
        <dbReference type="EMBL" id="REG81360.1"/>
    </source>
</evidence>
<comment type="caution">
    <text evidence="1">The sequence shown here is derived from an EMBL/GenBank/DDBJ whole genome shotgun (WGS) entry which is preliminary data.</text>
</comment>
<accession>A0A3E0DIU8</accession>
<gene>
    <name evidence="1" type="ORF">C8N25_1278</name>
</gene>
<dbReference type="AlphaFoldDB" id="A0A3E0DIU8"/>
<protein>
    <recommendedName>
        <fullName evidence="3">Outer membrane protein with beta-barrel domain</fullName>
    </recommendedName>
</protein>